<dbReference type="EMBL" id="SMMU01000004">
    <property type="protein sequence ID" value="TCL33333.1"/>
    <property type="molecule type" value="Genomic_DNA"/>
</dbReference>
<comment type="caution">
    <text evidence="2">The sequence shown here is derived from an EMBL/GenBank/DDBJ whole genome shotgun (WGS) entry which is preliminary data.</text>
</comment>
<dbReference type="Proteomes" id="UP000295169">
    <property type="component" value="Unassembled WGS sequence"/>
</dbReference>
<evidence type="ECO:0000256" key="1">
    <source>
        <dbReference type="SAM" id="Phobius"/>
    </source>
</evidence>
<dbReference type="AlphaFoldDB" id="A0A4R1PPG7"/>
<dbReference type="InterPro" id="IPR036259">
    <property type="entry name" value="MFS_trans_sf"/>
</dbReference>
<keyword evidence="1" id="KW-0472">Membrane</keyword>
<feature type="transmembrane region" description="Helical" evidence="1">
    <location>
        <begin position="46"/>
        <end position="67"/>
    </location>
</feature>
<evidence type="ECO:0008006" key="4">
    <source>
        <dbReference type="Google" id="ProtNLM"/>
    </source>
</evidence>
<sequence length="160" mass="17303">MRASGVTGTAAGALCTGHPVARLDRQFVGLAFLTPVLIYLQQSFGWQMVFFITGGLGIFWALVWYCVYREPADFRATNEAELKLFREGAGASGRLPEGNRSMASVKGGQATWSVCRSVVPSSSSWVASKAMSVAERLSTRLPSRAISKWLPPASASRSLR</sequence>
<proteinExistence type="predicted"/>
<name>A0A4R1PPG7_9GAMM</name>
<protein>
    <recommendedName>
        <fullName evidence="4">MFS transporter</fullName>
    </recommendedName>
</protein>
<reference evidence="2 3" key="1">
    <citation type="submission" date="2019-03" db="EMBL/GenBank/DDBJ databases">
        <title>Genomic Encyclopedia of Type Strains, Phase IV (KMG-IV): sequencing the most valuable type-strain genomes for metagenomic binning, comparative biology and taxonomic classification.</title>
        <authorList>
            <person name="Goeker M."/>
        </authorList>
    </citation>
    <scope>NUCLEOTIDE SEQUENCE [LARGE SCALE GENOMIC DNA]</scope>
    <source>
        <strain evidence="2 3">DSM 2286</strain>
    </source>
</reference>
<evidence type="ECO:0000313" key="2">
    <source>
        <dbReference type="EMBL" id="TCL33333.1"/>
    </source>
</evidence>
<keyword evidence="1" id="KW-1133">Transmembrane helix</keyword>
<dbReference type="Gene3D" id="1.20.1250.20">
    <property type="entry name" value="MFS general substrate transporter like domains"/>
    <property type="match status" value="1"/>
</dbReference>
<keyword evidence="1" id="KW-0812">Transmembrane</keyword>
<gene>
    <name evidence="2" type="ORF">EV691_1047</name>
</gene>
<evidence type="ECO:0000313" key="3">
    <source>
        <dbReference type="Proteomes" id="UP000295169"/>
    </source>
</evidence>
<organism evidence="2 3">
    <name type="scientific">Azotobacter chroococcum</name>
    <dbReference type="NCBI Taxonomy" id="353"/>
    <lineage>
        <taxon>Bacteria</taxon>
        <taxon>Pseudomonadati</taxon>
        <taxon>Pseudomonadota</taxon>
        <taxon>Gammaproteobacteria</taxon>
        <taxon>Pseudomonadales</taxon>
        <taxon>Pseudomonadaceae</taxon>
        <taxon>Azotobacter</taxon>
    </lineage>
</organism>
<dbReference type="SUPFAM" id="SSF103473">
    <property type="entry name" value="MFS general substrate transporter"/>
    <property type="match status" value="1"/>
</dbReference>
<accession>A0A4R1PPG7</accession>